<keyword evidence="3" id="KW-0694">RNA-binding</keyword>
<gene>
    <name evidence="5" type="ORF">HPO_18118</name>
</gene>
<reference evidence="5 6" key="1">
    <citation type="journal article" date="2014" name="Antonie Van Leeuwenhoek">
        <title>Hyphomonas beringensis sp. nov. and Hyphomonas chukchiensis sp. nov., isolated from surface seawater of the Bering Sea and Chukchi Sea.</title>
        <authorList>
            <person name="Li C."/>
            <person name="Lai Q."/>
            <person name="Li G."/>
            <person name="Dong C."/>
            <person name="Wang J."/>
            <person name="Liao Y."/>
            <person name="Shao Z."/>
        </authorList>
    </citation>
    <scope>NUCLEOTIDE SEQUENCE [LARGE SCALE GENOMIC DNA]</scope>
    <source>
        <strain evidence="5 6">PS728</strain>
    </source>
</reference>
<dbReference type="PANTHER" id="PTHR21600:SF44">
    <property type="entry name" value="RIBOSOMAL LARGE SUBUNIT PSEUDOURIDINE SYNTHASE D"/>
    <property type="match status" value="1"/>
</dbReference>
<feature type="domain" description="RNA-binding S4" evidence="4">
    <location>
        <begin position="17"/>
        <end position="73"/>
    </location>
</feature>
<dbReference type="InterPro" id="IPR020103">
    <property type="entry name" value="PsdUridine_synth_cat_dom_sf"/>
</dbReference>
<dbReference type="InterPro" id="IPR036986">
    <property type="entry name" value="S4_RNA-bd_sf"/>
</dbReference>
<dbReference type="CDD" id="cd02869">
    <property type="entry name" value="PseudoU_synth_RluA_like"/>
    <property type="match status" value="1"/>
</dbReference>
<organism evidence="5 6">
    <name type="scientific">Hyphomonas polymorpha PS728</name>
    <dbReference type="NCBI Taxonomy" id="1280954"/>
    <lineage>
        <taxon>Bacteria</taxon>
        <taxon>Pseudomonadati</taxon>
        <taxon>Pseudomonadota</taxon>
        <taxon>Alphaproteobacteria</taxon>
        <taxon>Hyphomonadales</taxon>
        <taxon>Hyphomonadaceae</taxon>
        <taxon>Hyphomonas</taxon>
    </lineage>
</organism>
<comment type="caution">
    <text evidence="5">The sequence shown here is derived from an EMBL/GenBank/DDBJ whole genome shotgun (WGS) entry which is preliminary data.</text>
</comment>
<evidence type="ECO:0000313" key="6">
    <source>
        <dbReference type="Proteomes" id="UP000027100"/>
    </source>
</evidence>
<dbReference type="Pfam" id="PF00849">
    <property type="entry name" value="PseudoU_synth_2"/>
    <property type="match status" value="1"/>
</dbReference>
<proteinExistence type="inferred from homology"/>
<dbReference type="InterPro" id="IPR006224">
    <property type="entry name" value="PsdUridine_synth_RluA-like_CS"/>
</dbReference>
<keyword evidence="2" id="KW-0413">Isomerase</keyword>
<dbReference type="RefSeq" id="WP_035602135.1">
    <property type="nucleotide sequence ID" value="NZ_ARYM01000033.1"/>
</dbReference>
<dbReference type="PROSITE" id="PS50889">
    <property type="entry name" value="S4"/>
    <property type="match status" value="1"/>
</dbReference>
<dbReference type="InterPro" id="IPR002942">
    <property type="entry name" value="S4_RNA-bd"/>
</dbReference>
<name>A0A062V4I3_9PROT</name>
<dbReference type="PROSITE" id="PS01129">
    <property type="entry name" value="PSI_RLU"/>
    <property type="match status" value="1"/>
</dbReference>
<dbReference type="InterPro" id="IPR050188">
    <property type="entry name" value="RluA_PseudoU_synthase"/>
</dbReference>
<dbReference type="SMART" id="SM00363">
    <property type="entry name" value="S4"/>
    <property type="match status" value="1"/>
</dbReference>
<protein>
    <submittedName>
        <fullName evidence="5">RluA family pseudouridine synthase</fullName>
    </submittedName>
</protein>
<dbReference type="Gene3D" id="3.30.2350.10">
    <property type="entry name" value="Pseudouridine synthase"/>
    <property type="match status" value="1"/>
</dbReference>
<dbReference type="GO" id="GO:0003723">
    <property type="term" value="F:RNA binding"/>
    <property type="evidence" value="ECO:0007669"/>
    <property type="project" value="UniProtKB-KW"/>
</dbReference>
<dbReference type="eggNOG" id="COG0564">
    <property type="taxonomic scope" value="Bacteria"/>
</dbReference>
<accession>A0A062V4I3</accession>
<dbReference type="eggNOG" id="COG1188">
    <property type="taxonomic scope" value="Bacteria"/>
</dbReference>
<evidence type="ECO:0000256" key="1">
    <source>
        <dbReference type="ARBA" id="ARBA00010876"/>
    </source>
</evidence>
<dbReference type="EMBL" id="ARYM01000033">
    <property type="protein sequence ID" value="KCZ96793.1"/>
    <property type="molecule type" value="Genomic_DNA"/>
</dbReference>
<keyword evidence="6" id="KW-1185">Reference proteome</keyword>
<dbReference type="GO" id="GO:0120159">
    <property type="term" value="F:rRNA pseudouridine synthase activity"/>
    <property type="evidence" value="ECO:0007669"/>
    <property type="project" value="UniProtKB-ARBA"/>
</dbReference>
<dbReference type="GO" id="GO:0000455">
    <property type="term" value="P:enzyme-directed rRNA pseudouridine synthesis"/>
    <property type="evidence" value="ECO:0007669"/>
    <property type="project" value="TreeGrafter"/>
</dbReference>
<dbReference type="Pfam" id="PF01479">
    <property type="entry name" value="S4"/>
    <property type="match status" value="1"/>
</dbReference>
<evidence type="ECO:0000256" key="3">
    <source>
        <dbReference type="PROSITE-ProRule" id="PRU00182"/>
    </source>
</evidence>
<dbReference type="Gene3D" id="3.10.290.10">
    <property type="entry name" value="RNA-binding S4 domain"/>
    <property type="match status" value="1"/>
</dbReference>
<dbReference type="SUPFAM" id="SSF55120">
    <property type="entry name" value="Pseudouridine synthase"/>
    <property type="match status" value="1"/>
</dbReference>
<dbReference type="PANTHER" id="PTHR21600">
    <property type="entry name" value="MITOCHONDRIAL RNA PSEUDOURIDINE SYNTHASE"/>
    <property type="match status" value="1"/>
</dbReference>
<evidence type="ECO:0000256" key="2">
    <source>
        <dbReference type="ARBA" id="ARBA00023235"/>
    </source>
</evidence>
<sequence>MSGQIITETVSEKETGARLDRWLKRRMNVTQGQVEKLLRTGQIRVNGGRAKANTRLETADEVRFPIFASEDAGARKAATARRISEEDREFLRSIIIYEDDDMLAINKPAGLAVQGGSGQGRHVDGLLAGMEEDGHRPVLVHRLDKDTSGVLLLAKHPAAAARLTELFRGREMDKVYWAVTVGVPSPQAGQIRCWMVKGVPDINEPSGYRPVDPYATRRRDGDRERMIRSAQGVEGAKHSITDYAVVSTAGPKAAWVALRPETGRMHQLRFHMLEMNTSILGDHKYKSRREVPHGLAEGLHLHARALIIPREHGKPIKIIAPLPPHMKETFETLGFLEQEAGKDPLAPFI</sequence>
<dbReference type="PATRIC" id="fig|1280954.3.peg.3648"/>
<dbReference type="SUPFAM" id="SSF55174">
    <property type="entry name" value="Alpha-L RNA-binding motif"/>
    <property type="match status" value="1"/>
</dbReference>
<dbReference type="OrthoDB" id="9807829at2"/>
<dbReference type="Proteomes" id="UP000027100">
    <property type="component" value="Unassembled WGS sequence"/>
</dbReference>
<evidence type="ECO:0000259" key="4">
    <source>
        <dbReference type="SMART" id="SM00363"/>
    </source>
</evidence>
<comment type="similarity">
    <text evidence="1">Belongs to the pseudouridine synthase RluA family.</text>
</comment>
<dbReference type="STRING" id="1280954.HPO_18118"/>
<dbReference type="AlphaFoldDB" id="A0A062V4I3"/>
<evidence type="ECO:0000313" key="5">
    <source>
        <dbReference type="EMBL" id="KCZ96793.1"/>
    </source>
</evidence>
<dbReference type="InterPro" id="IPR006145">
    <property type="entry name" value="PsdUridine_synth_RsuA/RluA"/>
</dbReference>